<dbReference type="InterPro" id="IPR012677">
    <property type="entry name" value="Nucleotide-bd_a/b_plait_sf"/>
</dbReference>
<dbReference type="Pfam" id="PF00076">
    <property type="entry name" value="RRM_1"/>
    <property type="match status" value="1"/>
</dbReference>
<dbReference type="PANTHER" id="PTHR12311">
    <property type="entry name" value="ACTIVATOR OF BASAL TRANSCRIPTION 1"/>
    <property type="match status" value="1"/>
</dbReference>
<evidence type="ECO:0000259" key="7">
    <source>
        <dbReference type="PROSITE" id="PS50102"/>
    </source>
</evidence>
<evidence type="ECO:0000256" key="6">
    <source>
        <dbReference type="SAM" id="MobiDB-lite"/>
    </source>
</evidence>
<comment type="similarity">
    <text evidence="2">Belongs to the ESF2/ABP1 family.</text>
</comment>
<dbReference type="GO" id="GO:0005730">
    <property type="term" value="C:nucleolus"/>
    <property type="evidence" value="ECO:0007669"/>
    <property type="project" value="UniProtKB-SubCell"/>
</dbReference>
<dbReference type="AlphaFoldDB" id="A0AAW1Q7P0"/>
<dbReference type="GO" id="GO:0000480">
    <property type="term" value="P:endonucleolytic cleavage in 5'-ETS of tricistronic rRNA transcript (SSU-rRNA, 5.8S rRNA, LSU-rRNA)"/>
    <property type="evidence" value="ECO:0007669"/>
    <property type="project" value="TreeGrafter"/>
</dbReference>
<evidence type="ECO:0000313" key="8">
    <source>
        <dbReference type="EMBL" id="KAK9816728.1"/>
    </source>
</evidence>
<dbReference type="GO" id="GO:0003723">
    <property type="term" value="F:RNA binding"/>
    <property type="evidence" value="ECO:0007669"/>
    <property type="project" value="UniProtKB-UniRule"/>
</dbReference>
<sequence length="278" mass="31403">MSADEEAVALSADSDREANEVQQEAGTSGGAPQGFQEDEQRKKKLLSGKKLKRLQDSYNRRGVVYISRIPPHLKPQKMRHMLSQYGEVTRVYLAPEDPALRKRRKQRGGNTGKNFSEGWVEFEDKSVAKQVAEMLNGKQMGGKRRSAYHYDLWCIKYLAKFKWDHLTEEIAYQNAVREQKLATEISAAKRERDFYMSRVDKAKAITAKEERKRKRLEKEGDAAEGSGPQPAAAAAAEPRIMRAYGQRKAKLDPVTDDQAPMLSADVLSLIAGKKAKFQ</sequence>
<dbReference type="GO" id="GO:0034462">
    <property type="term" value="P:small-subunit processome assembly"/>
    <property type="evidence" value="ECO:0007669"/>
    <property type="project" value="TreeGrafter"/>
</dbReference>
<comment type="subcellular location">
    <subcellularLocation>
        <location evidence="1">Nucleus</location>
        <location evidence="1">Nucleolus</location>
    </subcellularLocation>
</comment>
<dbReference type="InterPro" id="IPR039119">
    <property type="entry name" value="ABT1/Esf2"/>
</dbReference>
<feature type="compositionally biased region" description="Low complexity" evidence="6">
    <location>
        <begin position="223"/>
        <end position="238"/>
    </location>
</feature>
<proteinExistence type="inferred from homology"/>
<dbReference type="SUPFAM" id="SSF54928">
    <property type="entry name" value="RNA-binding domain, RBD"/>
    <property type="match status" value="1"/>
</dbReference>
<accession>A0AAW1Q7P0</accession>
<dbReference type="SMART" id="SM00360">
    <property type="entry name" value="RRM"/>
    <property type="match status" value="1"/>
</dbReference>
<dbReference type="InterPro" id="IPR034353">
    <property type="entry name" value="ABT1/ESF2_RRM"/>
</dbReference>
<dbReference type="Gene3D" id="3.30.70.330">
    <property type="match status" value="1"/>
</dbReference>
<dbReference type="CDD" id="cd12263">
    <property type="entry name" value="RRM_ABT1_like"/>
    <property type="match status" value="1"/>
</dbReference>
<dbReference type="InterPro" id="IPR000504">
    <property type="entry name" value="RRM_dom"/>
</dbReference>
<gene>
    <name evidence="8" type="ORF">WJX72_004286</name>
</gene>
<organism evidence="8 9">
    <name type="scientific">[Myrmecia] bisecta</name>
    <dbReference type="NCBI Taxonomy" id="41462"/>
    <lineage>
        <taxon>Eukaryota</taxon>
        <taxon>Viridiplantae</taxon>
        <taxon>Chlorophyta</taxon>
        <taxon>core chlorophytes</taxon>
        <taxon>Trebouxiophyceae</taxon>
        <taxon>Trebouxiales</taxon>
        <taxon>Trebouxiaceae</taxon>
        <taxon>Myrmecia</taxon>
    </lineage>
</organism>
<keyword evidence="4" id="KW-0539">Nucleus</keyword>
<comment type="caution">
    <text evidence="8">The sequence shown here is derived from an EMBL/GenBank/DDBJ whole genome shotgun (WGS) entry which is preliminary data.</text>
</comment>
<name>A0AAW1Q7P0_9CHLO</name>
<feature type="region of interest" description="Disordered" evidence="6">
    <location>
        <begin position="210"/>
        <end position="238"/>
    </location>
</feature>
<evidence type="ECO:0000313" key="9">
    <source>
        <dbReference type="Proteomes" id="UP001489004"/>
    </source>
</evidence>
<keyword evidence="3 5" id="KW-0694">RNA-binding</keyword>
<dbReference type="PROSITE" id="PS50102">
    <property type="entry name" value="RRM"/>
    <property type="match status" value="1"/>
</dbReference>
<evidence type="ECO:0000256" key="4">
    <source>
        <dbReference type="ARBA" id="ARBA00023242"/>
    </source>
</evidence>
<feature type="compositionally biased region" description="Basic and acidic residues" evidence="6">
    <location>
        <begin position="210"/>
        <end position="221"/>
    </location>
</feature>
<evidence type="ECO:0000256" key="1">
    <source>
        <dbReference type="ARBA" id="ARBA00004604"/>
    </source>
</evidence>
<reference evidence="8 9" key="1">
    <citation type="journal article" date="2024" name="Nat. Commun.">
        <title>Phylogenomics reveals the evolutionary origins of lichenization in chlorophyte algae.</title>
        <authorList>
            <person name="Puginier C."/>
            <person name="Libourel C."/>
            <person name="Otte J."/>
            <person name="Skaloud P."/>
            <person name="Haon M."/>
            <person name="Grisel S."/>
            <person name="Petersen M."/>
            <person name="Berrin J.G."/>
            <person name="Delaux P.M."/>
            <person name="Dal Grande F."/>
            <person name="Keller J."/>
        </authorList>
    </citation>
    <scope>NUCLEOTIDE SEQUENCE [LARGE SCALE GENOMIC DNA]</scope>
    <source>
        <strain evidence="8 9">SAG 2043</strain>
    </source>
</reference>
<keyword evidence="9" id="KW-1185">Reference proteome</keyword>
<evidence type="ECO:0000256" key="2">
    <source>
        <dbReference type="ARBA" id="ARBA00005819"/>
    </source>
</evidence>
<evidence type="ECO:0000256" key="3">
    <source>
        <dbReference type="ARBA" id="ARBA00022884"/>
    </source>
</evidence>
<dbReference type="PANTHER" id="PTHR12311:SF7">
    <property type="entry name" value="ACTIVATOR OF BASAL TRANSCRIPTION 1"/>
    <property type="match status" value="1"/>
</dbReference>
<feature type="region of interest" description="Disordered" evidence="6">
    <location>
        <begin position="1"/>
        <end position="48"/>
    </location>
</feature>
<evidence type="ECO:0000256" key="5">
    <source>
        <dbReference type="PROSITE-ProRule" id="PRU00176"/>
    </source>
</evidence>
<dbReference type="InterPro" id="IPR035979">
    <property type="entry name" value="RBD_domain_sf"/>
</dbReference>
<dbReference type="Proteomes" id="UP001489004">
    <property type="component" value="Unassembled WGS sequence"/>
</dbReference>
<protein>
    <recommendedName>
        <fullName evidence="7">RRM domain-containing protein</fullName>
    </recommendedName>
</protein>
<dbReference type="EMBL" id="JALJOR010000005">
    <property type="protein sequence ID" value="KAK9816728.1"/>
    <property type="molecule type" value="Genomic_DNA"/>
</dbReference>
<dbReference type="GO" id="GO:0000472">
    <property type="term" value="P:endonucleolytic cleavage to generate mature 5'-end of SSU-rRNA from (SSU-rRNA, 5.8S rRNA, LSU-rRNA)"/>
    <property type="evidence" value="ECO:0007669"/>
    <property type="project" value="TreeGrafter"/>
</dbReference>
<feature type="domain" description="RRM" evidence="7">
    <location>
        <begin position="62"/>
        <end position="144"/>
    </location>
</feature>
<dbReference type="GO" id="GO:0000447">
    <property type="term" value="P:endonucleolytic cleavage in ITS1 to separate SSU-rRNA from 5.8S rRNA and LSU-rRNA from tricistronic rRNA transcript (SSU-rRNA, 5.8S rRNA, LSU-rRNA)"/>
    <property type="evidence" value="ECO:0007669"/>
    <property type="project" value="TreeGrafter"/>
</dbReference>